<organism evidence="1 2">
    <name type="scientific">Geobacillus genomosp. 3</name>
    <dbReference type="NCBI Taxonomy" id="1921421"/>
    <lineage>
        <taxon>Bacteria</taxon>
        <taxon>Bacillati</taxon>
        <taxon>Bacillota</taxon>
        <taxon>Bacilli</taxon>
        <taxon>Bacillales</taxon>
        <taxon>Anoxybacillaceae</taxon>
        <taxon>Geobacillus</taxon>
    </lineage>
</organism>
<keyword evidence="2" id="KW-1185">Reference proteome</keyword>
<dbReference type="HOGENOM" id="CLU_3216766_0_0_9"/>
<dbReference type="STRING" id="1921421.M493_15525"/>
<name>S6A3S0_GEOG3</name>
<evidence type="ECO:0000313" key="2">
    <source>
        <dbReference type="Proteomes" id="UP000015500"/>
    </source>
</evidence>
<dbReference type="KEGG" id="gjf:M493_15525"/>
<dbReference type="Proteomes" id="UP000015500">
    <property type="component" value="Chromosome"/>
</dbReference>
<dbReference type="PATRIC" id="fig|1345697.3.peg.3045"/>
<sequence length="44" mass="4990">MEMLYNKNVYAAAFYSVVSPPATGSETAFLFSERKEVDETLRIL</sequence>
<gene>
    <name evidence="1" type="ORF">M493_15525</name>
</gene>
<dbReference type="EMBL" id="CP006254">
    <property type="protein sequence ID" value="AGT33321.1"/>
    <property type="molecule type" value="Genomic_DNA"/>
</dbReference>
<protein>
    <submittedName>
        <fullName evidence="1">Uncharacterized protein</fullName>
    </submittedName>
</protein>
<proteinExistence type="predicted"/>
<accession>S6A3S0</accession>
<evidence type="ECO:0000313" key="1">
    <source>
        <dbReference type="EMBL" id="AGT33321.1"/>
    </source>
</evidence>
<reference evidence="1 2" key="1">
    <citation type="journal article" date="2014" name="Genome Announc.">
        <title>Complete Genome Sequence of the Thermophilic Polychlorinated Biphenyl Degrader Geobacillus sp. Strain JF8 (NBRC 109937).</title>
        <authorList>
            <person name="Shintani M."/>
            <person name="Ohtsubo Y."/>
            <person name="Fukuda K."/>
            <person name="Hosoyama A."/>
            <person name="Ohji S."/>
            <person name="Yamazoe A."/>
            <person name="Fujita N."/>
            <person name="Nagata Y."/>
            <person name="Tsuda M."/>
            <person name="Hatta T."/>
            <person name="Kimbara K."/>
        </authorList>
    </citation>
    <scope>NUCLEOTIDE SEQUENCE [LARGE SCALE GENOMIC DNA]</scope>
    <source>
        <strain evidence="1 2">JF8</strain>
    </source>
</reference>
<dbReference type="AlphaFoldDB" id="S6A3S0"/>